<dbReference type="EMBL" id="CAAALY010262202">
    <property type="protein sequence ID" value="VEL39694.1"/>
    <property type="molecule type" value="Genomic_DNA"/>
</dbReference>
<accession>A0A3S5FGQ5</accession>
<name>A0A3S5FGQ5_9PLAT</name>
<evidence type="ECO:0000256" key="1">
    <source>
        <dbReference type="SAM" id="MobiDB-lite"/>
    </source>
</evidence>
<evidence type="ECO:0000313" key="3">
    <source>
        <dbReference type="Proteomes" id="UP000784294"/>
    </source>
</evidence>
<gene>
    <name evidence="2" type="ORF">PXEA_LOCUS33134</name>
</gene>
<evidence type="ECO:0000313" key="2">
    <source>
        <dbReference type="EMBL" id="VEL39694.1"/>
    </source>
</evidence>
<reference evidence="2" key="1">
    <citation type="submission" date="2018-11" db="EMBL/GenBank/DDBJ databases">
        <authorList>
            <consortium name="Pathogen Informatics"/>
        </authorList>
    </citation>
    <scope>NUCLEOTIDE SEQUENCE</scope>
</reference>
<comment type="caution">
    <text evidence="2">The sequence shown here is derived from an EMBL/GenBank/DDBJ whole genome shotgun (WGS) entry which is preliminary data.</text>
</comment>
<proteinExistence type="predicted"/>
<dbReference type="AlphaFoldDB" id="A0A3S5FGQ5"/>
<dbReference type="Proteomes" id="UP000784294">
    <property type="component" value="Unassembled WGS sequence"/>
</dbReference>
<feature type="compositionally biased region" description="Polar residues" evidence="1">
    <location>
        <begin position="15"/>
        <end position="29"/>
    </location>
</feature>
<keyword evidence="3" id="KW-1185">Reference proteome</keyword>
<protein>
    <submittedName>
        <fullName evidence="2">Uncharacterized protein</fullName>
    </submittedName>
</protein>
<sequence length="91" mass="9565">MLVNSSEGQGGGRSAMTTCDLVQSPQPRNTLHPPSPALPVAQASVHAASITEQSDLLTVKANCGSRMEVCNKLGHLPPDTHMLVSDQLSVF</sequence>
<organism evidence="2 3">
    <name type="scientific">Protopolystoma xenopodis</name>
    <dbReference type="NCBI Taxonomy" id="117903"/>
    <lineage>
        <taxon>Eukaryota</taxon>
        <taxon>Metazoa</taxon>
        <taxon>Spiralia</taxon>
        <taxon>Lophotrochozoa</taxon>
        <taxon>Platyhelminthes</taxon>
        <taxon>Monogenea</taxon>
        <taxon>Polyopisthocotylea</taxon>
        <taxon>Polystomatidea</taxon>
        <taxon>Polystomatidae</taxon>
        <taxon>Protopolystoma</taxon>
    </lineage>
</organism>
<feature type="region of interest" description="Disordered" evidence="1">
    <location>
        <begin position="1"/>
        <end position="43"/>
    </location>
</feature>